<protein>
    <recommendedName>
        <fullName evidence="4">phosphoglycolate phosphatase</fullName>
        <ecNumber evidence="4">3.1.3.18</ecNumber>
    </recommendedName>
</protein>
<reference evidence="5 6" key="1">
    <citation type="submission" date="2020-11" db="EMBL/GenBank/DDBJ databases">
        <title>Description of Pontivivens ytuae sp. nov. isolated from deep sea sediment of Mariana Trench.</title>
        <authorList>
            <person name="Wang Z."/>
            <person name="Sun Q.-L."/>
            <person name="Xu X.-D."/>
            <person name="Tang Y.-Z."/>
            <person name="Zhang J."/>
        </authorList>
    </citation>
    <scope>NUCLEOTIDE SEQUENCE [LARGE SCALE GENOMIC DNA]</scope>
    <source>
        <strain evidence="5 6">MT2928</strain>
    </source>
</reference>
<dbReference type="Proteomes" id="UP000594800">
    <property type="component" value="Chromosome"/>
</dbReference>
<dbReference type="InterPro" id="IPR023198">
    <property type="entry name" value="PGP-like_dom2"/>
</dbReference>
<dbReference type="InterPro" id="IPR050155">
    <property type="entry name" value="HAD-like_hydrolase_sf"/>
</dbReference>
<keyword evidence="5" id="KW-0378">Hydrolase</keyword>
<dbReference type="EMBL" id="CP064942">
    <property type="protein sequence ID" value="QPH56079.1"/>
    <property type="molecule type" value="Genomic_DNA"/>
</dbReference>
<evidence type="ECO:0000313" key="6">
    <source>
        <dbReference type="Proteomes" id="UP000594800"/>
    </source>
</evidence>
<dbReference type="GO" id="GO:0006281">
    <property type="term" value="P:DNA repair"/>
    <property type="evidence" value="ECO:0007669"/>
    <property type="project" value="TreeGrafter"/>
</dbReference>
<comment type="catalytic activity">
    <reaction evidence="1">
        <text>2-phosphoglycolate + H2O = glycolate + phosphate</text>
        <dbReference type="Rhea" id="RHEA:14369"/>
        <dbReference type="ChEBI" id="CHEBI:15377"/>
        <dbReference type="ChEBI" id="CHEBI:29805"/>
        <dbReference type="ChEBI" id="CHEBI:43474"/>
        <dbReference type="ChEBI" id="CHEBI:58033"/>
        <dbReference type="EC" id="3.1.3.18"/>
    </reaction>
</comment>
<comment type="pathway">
    <text evidence="2">Organic acid metabolism; glycolate biosynthesis; glycolate from 2-phosphoglycolate: step 1/1.</text>
</comment>
<dbReference type="InterPro" id="IPR006439">
    <property type="entry name" value="HAD-SF_hydro_IA"/>
</dbReference>
<dbReference type="Pfam" id="PF00702">
    <property type="entry name" value="Hydrolase"/>
    <property type="match status" value="1"/>
</dbReference>
<evidence type="ECO:0000256" key="2">
    <source>
        <dbReference type="ARBA" id="ARBA00004818"/>
    </source>
</evidence>
<dbReference type="SFLD" id="SFLDG01129">
    <property type="entry name" value="C1.5:_HAD__Beta-PGM__Phosphata"/>
    <property type="match status" value="1"/>
</dbReference>
<accession>A0A7S9LVL2</accession>
<evidence type="ECO:0000313" key="5">
    <source>
        <dbReference type="EMBL" id="QPH56079.1"/>
    </source>
</evidence>
<dbReference type="AlphaFoldDB" id="A0A7S9LVL2"/>
<organism evidence="5 6">
    <name type="scientific">Pontivivens ytuae</name>
    <dbReference type="NCBI Taxonomy" id="2789856"/>
    <lineage>
        <taxon>Bacteria</taxon>
        <taxon>Pseudomonadati</taxon>
        <taxon>Pseudomonadota</taxon>
        <taxon>Alphaproteobacteria</taxon>
        <taxon>Rhodobacterales</taxon>
        <taxon>Paracoccaceae</taxon>
        <taxon>Pontivivens</taxon>
    </lineage>
</organism>
<gene>
    <name evidence="5" type="ORF">I0K15_02040</name>
</gene>
<evidence type="ECO:0000256" key="4">
    <source>
        <dbReference type="ARBA" id="ARBA00013078"/>
    </source>
</evidence>
<comment type="similarity">
    <text evidence="3">Belongs to the HAD-like hydrolase superfamily. CbbY/CbbZ/Gph/YieH family.</text>
</comment>
<evidence type="ECO:0000256" key="1">
    <source>
        <dbReference type="ARBA" id="ARBA00000830"/>
    </source>
</evidence>
<evidence type="ECO:0000256" key="3">
    <source>
        <dbReference type="ARBA" id="ARBA00006171"/>
    </source>
</evidence>
<dbReference type="Gene3D" id="1.10.150.240">
    <property type="entry name" value="Putative phosphatase, domain 2"/>
    <property type="match status" value="1"/>
</dbReference>
<dbReference type="Gene3D" id="3.40.50.1000">
    <property type="entry name" value="HAD superfamily/HAD-like"/>
    <property type="match status" value="1"/>
</dbReference>
<keyword evidence="6" id="KW-1185">Reference proteome</keyword>
<dbReference type="InterPro" id="IPR023214">
    <property type="entry name" value="HAD_sf"/>
</dbReference>
<name>A0A7S9LVL2_9RHOB</name>
<dbReference type="InterPro" id="IPR036412">
    <property type="entry name" value="HAD-like_sf"/>
</dbReference>
<dbReference type="PANTHER" id="PTHR43434">
    <property type="entry name" value="PHOSPHOGLYCOLATE PHOSPHATASE"/>
    <property type="match status" value="1"/>
</dbReference>
<dbReference type="NCBIfam" id="TIGR01549">
    <property type="entry name" value="HAD-SF-IA-v1"/>
    <property type="match status" value="1"/>
</dbReference>
<dbReference type="NCBIfam" id="TIGR01509">
    <property type="entry name" value="HAD-SF-IA-v3"/>
    <property type="match status" value="1"/>
</dbReference>
<dbReference type="SUPFAM" id="SSF56784">
    <property type="entry name" value="HAD-like"/>
    <property type="match status" value="1"/>
</dbReference>
<dbReference type="GO" id="GO:0008967">
    <property type="term" value="F:phosphoglycolate phosphatase activity"/>
    <property type="evidence" value="ECO:0007669"/>
    <property type="project" value="UniProtKB-EC"/>
</dbReference>
<sequence>MAMEASMVKAVIFDKDGTLFDFTATWGPWTADLLRDLADDAAHADRLARAVGFDLSTCRFDPASPVIAGTPGDSARALEAALPGMTLDAIVRILIERSRDVVPAPAVPLAPLLSELTDRGLALAVVTNDAEGPALEQLDGHAHHFAFIAGCDSGHGAKPDPDPLLAAARALGHAAEDCIMVGDSLHDIRAAHAAGMRALGVLTGPATELPGAEAVLPDIGHLPRWLDATT</sequence>
<dbReference type="SFLD" id="SFLDS00003">
    <property type="entry name" value="Haloacid_Dehalogenase"/>
    <property type="match status" value="1"/>
</dbReference>
<dbReference type="PANTHER" id="PTHR43434:SF1">
    <property type="entry name" value="PHOSPHOGLYCOLATE PHOSPHATASE"/>
    <property type="match status" value="1"/>
</dbReference>
<proteinExistence type="inferred from homology"/>
<dbReference type="EC" id="3.1.3.18" evidence="4"/>
<dbReference type="KEGG" id="poz:I0K15_02040"/>